<proteinExistence type="predicted"/>
<dbReference type="InterPro" id="IPR057589">
    <property type="entry name" value="GT_PLOD"/>
</dbReference>
<protein>
    <recommendedName>
        <fullName evidence="2">PLOD1-3-like GT domain-containing protein</fullName>
    </recommendedName>
</protein>
<evidence type="ECO:0000259" key="2">
    <source>
        <dbReference type="Pfam" id="PF25342"/>
    </source>
</evidence>
<dbReference type="GO" id="GO:0008475">
    <property type="term" value="F:procollagen-lysine 5-dioxygenase activity"/>
    <property type="evidence" value="ECO:0007669"/>
    <property type="project" value="TreeGrafter"/>
</dbReference>
<name>A0A8B9JXB0_ASTMX</name>
<dbReference type="PANTHER" id="PTHR10730:SF6">
    <property type="entry name" value="PROCOLLAGEN-LYSINE,2-OXOGLUTARATE 5-DIOXYGENASE 2"/>
    <property type="match status" value="1"/>
</dbReference>
<feature type="domain" description="PLOD1-3-like GT" evidence="2">
    <location>
        <begin position="35"/>
        <end position="166"/>
    </location>
</feature>
<accession>A0A8B9JXB0</accession>
<dbReference type="Pfam" id="PF25342">
    <property type="entry name" value="GT_PLOD"/>
    <property type="match status" value="1"/>
</dbReference>
<feature type="chain" id="PRO_5034581731" description="PLOD1-3-like GT domain-containing protein" evidence="1">
    <location>
        <begin position="25"/>
        <end position="187"/>
    </location>
</feature>
<dbReference type="GO" id="GO:0005783">
    <property type="term" value="C:endoplasmic reticulum"/>
    <property type="evidence" value="ECO:0007669"/>
    <property type="project" value="TreeGrafter"/>
</dbReference>
<sequence>MECLHWLYHLLVFAVIHCGHQAWGSYGHQQHIPAEKLLVLTVATQETDGFLRFMQSAKYFNYTMKVLGMSEDWKGGDVGRTIGGGQKVRLLKEAMETLAEQEDLVVLFVDSYDLIFAGGPDEILRKFQQANHKLMFAAEGVIWPDSRLAEKYPYVRSGKRFLNSGGGHRFGLDTGGSWEMGIRSFCR</sequence>
<dbReference type="Proteomes" id="UP000694621">
    <property type="component" value="Unplaced"/>
</dbReference>
<evidence type="ECO:0000313" key="3">
    <source>
        <dbReference type="Ensembl" id="ENSAMXP00005027267.1"/>
    </source>
</evidence>
<dbReference type="Ensembl" id="ENSAMXT00005029985.1">
    <property type="protein sequence ID" value="ENSAMXP00005027267.1"/>
    <property type="gene ID" value="ENSAMXG00005013694.1"/>
</dbReference>
<dbReference type="PANTHER" id="PTHR10730">
    <property type="entry name" value="PROCOLLAGEN-LYSINE,2-OXOGLUTARATE 5-DIOXYGENASE/GLYCOSYLTRANSFERASE 25 FAMILY MEMBER"/>
    <property type="match status" value="1"/>
</dbReference>
<reference evidence="3" key="1">
    <citation type="submission" date="2025-08" db="UniProtKB">
        <authorList>
            <consortium name="Ensembl"/>
        </authorList>
    </citation>
    <scope>IDENTIFICATION</scope>
</reference>
<organism evidence="3 4">
    <name type="scientific">Astyanax mexicanus</name>
    <name type="common">Blind cave fish</name>
    <name type="synonym">Astyanax fasciatus mexicanus</name>
    <dbReference type="NCBI Taxonomy" id="7994"/>
    <lineage>
        <taxon>Eukaryota</taxon>
        <taxon>Metazoa</taxon>
        <taxon>Chordata</taxon>
        <taxon>Craniata</taxon>
        <taxon>Vertebrata</taxon>
        <taxon>Euteleostomi</taxon>
        <taxon>Actinopterygii</taxon>
        <taxon>Neopterygii</taxon>
        <taxon>Teleostei</taxon>
        <taxon>Ostariophysi</taxon>
        <taxon>Characiformes</taxon>
        <taxon>Characoidei</taxon>
        <taxon>Acestrorhamphidae</taxon>
        <taxon>Acestrorhamphinae</taxon>
        <taxon>Astyanax</taxon>
    </lineage>
</organism>
<keyword evidence="1" id="KW-0732">Signal</keyword>
<evidence type="ECO:0000313" key="4">
    <source>
        <dbReference type="Proteomes" id="UP000694621"/>
    </source>
</evidence>
<evidence type="ECO:0000256" key="1">
    <source>
        <dbReference type="SAM" id="SignalP"/>
    </source>
</evidence>
<feature type="signal peptide" evidence="1">
    <location>
        <begin position="1"/>
        <end position="24"/>
    </location>
</feature>
<dbReference type="InterPro" id="IPR050757">
    <property type="entry name" value="Collagen_mod_GT25"/>
</dbReference>
<dbReference type="AlphaFoldDB" id="A0A8B9JXB0"/>